<dbReference type="RefSeq" id="WP_007922604.1">
    <property type="nucleotide sequence ID" value="NZ_ADVG01000005.1"/>
</dbReference>
<comment type="caution">
    <text evidence="3">The sequence shown here is derived from an EMBL/GenBank/DDBJ whole genome shotgun (WGS) entry which is preliminary data.</text>
</comment>
<feature type="region of interest" description="Disordered" evidence="1">
    <location>
        <begin position="49"/>
        <end position="72"/>
    </location>
</feature>
<dbReference type="Proteomes" id="UP000004508">
    <property type="component" value="Unassembled WGS sequence"/>
</dbReference>
<feature type="compositionally biased region" description="Polar residues" evidence="1">
    <location>
        <begin position="49"/>
        <end position="64"/>
    </location>
</feature>
<keyword evidence="4" id="KW-1185">Reference proteome</keyword>
<evidence type="ECO:0000256" key="2">
    <source>
        <dbReference type="SAM" id="Phobius"/>
    </source>
</evidence>
<dbReference type="STRING" id="485913.Krac_0769"/>
<dbReference type="OrthoDB" id="173346at2"/>
<accession>D6U8I2</accession>
<feature type="transmembrane region" description="Helical" evidence="2">
    <location>
        <begin position="20"/>
        <end position="46"/>
    </location>
</feature>
<evidence type="ECO:0000256" key="1">
    <source>
        <dbReference type="SAM" id="MobiDB-lite"/>
    </source>
</evidence>
<sequence length="198" mass="21868">MLNNNEQNSLQRKPERQKKLRLAPLLLLLGGVVIMGTLLMVAWQVYTTNQSPSSTGRGSTQGTEGPTHAPWDDYPEVYWQTLRAQVAQGLHMTEQQIHDNLHSTLLANASTGSNQTEISSADAAQWMSDLASAHGVSQAQLHTIEVTAVQKAHTILVNQHVLTQQQADENMHMMNQDNLNFNMVNAFSRGDKTNGQGK</sequence>
<proteinExistence type="predicted"/>
<evidence type="ECO:0000313" key="3">
    <source>
        <dbReference type="EMBL" id="EFH80193.1"/>
    </source>
</evidence>
<keyword evidence="2" id="KW-0812">Transmembrane</keyword>
<protein>
    <submittedName>
        <fullName evidence="3">Uncharacterized protein</fullName>
    </submittedName>
</protein>
<dbReference type="EMBL" id="ADVG01000005">
    <property type="protein sequence ID" value="EFH80193.1"/>
    <property type="molecule type" value="Genomic_DNA"/>
</dbReference>
<keyword evidence="2" id="KW-1133">Transmembrane helix</keyword>
<gene>
    <name evidence="3" type="ORF">Krac_0769</name>
</gene>
<reference evidence="3 4" key="1">
    <citation type="journal article" date="2011" name="Stand. Genomic Sci.">
        <title>Non-contiguous finished genome sequence and contextual data of the filamentous soil bacterium Ktedonobacter racemifer type strain (SOSP1-21).</title>
        <authorList>
            <person name="Chang Y.J."/>
            <person name="Land M."/>
            <person name="Hauser L."/>
            <person name="Chertkov O."/>
            <person name="Del Rio T.G."/>
            <person name="Nolan M."/>
            <person name="Copeland A."/>
            <person name="Tice H."/>
            <person name="Cheng J.F."/>
            <person name="Lucas S."/>
            <person name="Han C."/>
            <person name="Goodwin L."/>
            <person name="Pitluck S."/>
            <person name="Ivanova N."/>
            <person name="Ovchinikova G."/>
            <person name="Pati A."/>
            <person name="Chen A."/>
            <person name="Palaniappan K."/>
            <person name="Mavromatis K."/>
            <person name="Liolios K."/>
            <person name="Brettin T."/>
            <person name="Fiebig A."/>
            <person name="Rohde M."/>
            <person name="Abt B."/>
            <person name="Goker M."/>
            <person name="Detter J.C."/>
            <person name="Woyke T."/>
            <person name="Bristow J."/>
            <person name="Eisen J.A."/>
            <person name="Markowitz V."/>
            <person name="Hugenholtz P."/>
            <person name="Kyrpides N.C."/>
            <person name="Klenk H.P."/>
            <person name="Lapidus A."/>
        </authorList>
    </citation>
    <scope>NUCLEOTIDE SEQUENCE [LARGE SCALE GENOMIC DNA]</scope>
    <source>
        <strain evidence="4">DSM 44963</strain>
    </source>
</reference>
<evidence type="ECO:0000313" key="4">
    <source>
        <dbReference type="Proteomes" id="UP000004508"/>
    </source>
</evidence>
<keyword evidence="2" id="KW-0472">Membrane</keyword>
<dbReference type="InParanoid" id="D6U8I2"/>
<name>D6U8I2_KTERA</name>
<dbReference type="AlphaFoldDB" id="D6U8I2"/>
<organism evidence="3 4">
    <name type="scientific">Ktedonobacter racemifer DSM 44963</name>
    <dbReference type="NCBI Taxonomy" id="485913"/>
    <lineage>
        <taxon>Bacteria</taxon>
        <taxon>Bacillati</taxon>
        <taxon>Chloroflexota</taxon>
        <taxon>Ktedonobacteria</taxon>
        <taxon>Ktedonobacterales</taxon>
        <taxon>Ktedonobacteraceae</taxon>
        <taxon>Ktedonobacter</taxon>
    </lineage>
</organism>